<name>K0RMQ2_THAOC</name>
<feature type="region of interest" description="Disordered" evidence="1">
    <location>
        <begin position="42"/>
        <end position="78"/>
    </location>
</feature>
<proteinExistence type="predicted"/>
<accession>K0RMQ2</accession>
<protein>
    <recommendedName>
        <fullName evidence="5">Secreted protein</fullName>
    </recommendedName>
</protein>
<evidence type="ECO:0000313" key="3">
    <source>
        <dbReference type="EMBL" id="EJK53539.1"/>
    </source>
</evidence>
<dbReference type="Proteomes" id="UP000266841">
    <property type="component" value="Unassembled WGS sequence"/>
</dbReference>
<organism evidence="3 4">
    <name type="scientific">Thalassiosira oceanica</name>
    <name type="common">Marine diatom</name>
    <dbReference type="NCBI Taxonomy" id="159749"/>
    <lineage>
        <taxon>Eukaryota</taxon>
        <taxon>Sar</taxon>
        <taxon>Stramenopiles</taxon>
        <taxon>Ochrophyta</taxon>
        <taxon>Bacillariophyta</taxon>
        <taxon>Coscinodiscophyceae</taxon>
        <taxon>Thalassiosirophycidae</taxon>
        <taxon>Thalassiosirales</taxon>
        <taxon>Thalassiosiraceae</taxon>
        <taxon>Thalassiosira</taxon>
    </lineage>
</organism>
<feature type="signal peptide" evidence="2">
    <location>
        <begin position="1"/>
        <end position="18"/>
    </location>
</feature>
<keyword evidence="4" id="KW-1185">Reference proteome</keyword>
<evidence type="ECO:0000256" key="2">
    <source>
        <dbReference type="SAM" id="SignalP"/>
    </source>
</evidence>
<sequence length="78" mass="8385">MAIGFVACASSLLPLLSGGSRPLWLIRVRPRSSSTVTAATRNINADPARGGRGEKTFGVQLRRQERAGDEHDNPAGRR</sequence>
<dbReference type="EMBL" id="AGNL01037592">
    <property type="protein sequence ID" value="EJK53539.1"/>
    <property type="molecule type" value="Genomic_DNA"/>
</dbReference>
<dbReference type="AlphaFoldDB" id="K0RMQ2"/>
<feature type="compositionally biased region" description="Basic and acidic residues" evidence="1">
    <location>
        <begin position="62"/>
        <end position="78"/>
    </location>
</feature>
<evidence type="ECO:0008006" key="5">
    <source>
        <dbReference type="Google" id="ProtNLM"/>
    </source>
</evidence>
<gene>
    <name evidence="3" type="ORF">THAOC_27009</name>
</gene>
<feature type="chain" id="PRO_5003837182" description="Secreted protein" evidence="2">
    <location>
        <begin position="19"/>
        <end position="78"/>
    </location>
</feature>
<reference evidence="3 4" key="1">
    <citation type="journal article" date="2012" name="Genome Biol.">
        <title>Genome and low-iron response of an oceanic diatom adapted to chronic iron limitation.</title>
        <authorList>
            <person name="Lommer M."/>
            <person name="Specht M."/>
            <person name="Roy A.S."/>
            <person name="Kraemer L."/>
            <person name="Andreson R."/>
            <person name="Gutowska M.A."/>
            <person name="Wolf J."/>
            <person name="Bergner S.V."/>
            <person name="Schilhabel M.B."/>
            <person name="Klostermeier U.C."/>
            <person name="Beiko R.G."/>
            <person name="Rosenstiel P."/>
            <person name="Hippler M."/>
            <person name="Laroche J."/>
        </authorList>
    </citation>
    <scope>NUCLEOTIDE SEQUENCE [LARGE SCALE GENOMIC DNA]</scope>
    <source>
        <strain evidence="3 4">CCMP1005</strain>
    </source>
</reference>
<keyword evidence="2" id="KW-0732">Signal</keyword>
<evidence type="ECO:0000256" key="1">
    <source>
        <dbReference type="SAM" id="MobiDB-lite"/>
    </source>
</evidence>
<feature type="non-terminal residue" evidence="3">
    <location>
        <position position="78"/>
    </location>
</feature>
<comment type="caution">
    <text evidence="3">The sequence shown here is derived from an EMBL/GenBank/DDBJ whole genome shotgun (WGS) entry which is preliminary data.</text>
</comment>
<evidence type="ECO:0000313" key="4">
    <source>
        <dbReference type="Proteomes" id="UP000266841"/>
    </source>
</evidence>